<dbReference type="OrthoDB" id="3871898at2"/>
<accession>A0A261FL57</accession>
<evidence type="ECO:0000313" key="2">
    <source>
        <dbReference type="Proteomes" id="UP000216352"/>
    </source>
</evidence>
<organism evidence="1 2">
    <name type="scientific">Bifidobacterium lemurum</name>
    <dbReference type="NCBI Taxonomy" id="1603886"/>
    <lineage>
        <taxon>Bacteria</taxon>
        <taxon>Bacillati</taxon>
        <taxon>Actinomycetota</taxon>
        <taxon>Actinomycetes</taxon>
        <taxon>Bifidobacteriales</taxon>
        <taxon>Bifidobacteriaceae</taxon>
        <taxon>Bifidobacterium</taxon>
    </lineage>
</organism>
<reference evidence="1 2" key="1">
    <citation type="journal article" date="2017" name="BMC Genomics">
        <title>Comparative genomic and phylogenomic analyses of the Bifidobacteriaceae family.</title>
        <authorList>
            <person name="Lugli G.A."/>
            <person name="Milani C."/>
            <person name="Turroni F."/>
            <person name="Duranti S."/>
            <person name="Mancabelli L."/>
            <person name="Mangifesta M."/>
            <person name="Ferrario C."/>
            <person name="Modesto M."/>
            <person name="Mattarelli P."/>
            <person name="Jiri K."/>
            <person name="van Sinderen D."/>
            <person name="Ventura M."/>
        </authorList>
    </citation>
    <scope>NUCLEOTIDE SEQUENCE [LARGE SCALE GENOMIC DNA]</scope>
    <source>
        <strain evidence="1 2">DSM 28807</strain>
    </source>
</reference>
<proteinExistence type="predicted"/>
<dbReference type="AlphaFoldDB" id="A0A261FL57"/>
<keyword evidence="2" id="KW-1185">Reference proteome</keyword>
<gene>
    <name evidence="1" type="ORF">BLEM_2069</name>
</gene>
<dbReference type="Pfam" id="PF21983">
    <property type="entry name" value="NikA-like"/>
    <property type="match status" value="1"/>
</dbReference>
<name>A0A261FL57_9BIFI</name>
<evidence type="ECO:0000313" key="1">
    <source>
        <dbReference type="EMBL" id="OZG59894.1"/>
    </source>
</evidence>
<evidence type="ECO:0008006" key="3">
    <source>
        <dbReference type="Google" id="ProtNLM"/>
    </source>
</evidence>
<dbReference type="RefSeq" id="WP_083570239.1">
    <property type="nucleotide sequence ID" value="NZ_BDIS01000019.1"/>
</dbReference>
<protein>
    <recommendedName>
        <fullName evidence="3">Mobilization protein</fullName>
    </recommendedName>
</protein>
<dbReference type="EMBL" id="MWWX01000019">
    <property type="protein sequence ID" value="OZG59894.1"/>
    <property type="molecule type" value="Genomic_DNA"/>
</dbReference>
<sequence length="131" mass="15327">MVKKRPRKAQGVSRNRQIHLRVSDEEYELLHHLSSDTGMTMSRLVIEAIKQMGSVEELRKEFERAPIVDKLERIRVEIWHIGHNVNQIARNTNRDMNTMSDDETSVFRSVERCRTLLSDANRILQQEAACQ</sequence>
<dbReference type="InterPro" id="IPR053842">
    <property type="entry name" value="NikA-like"/>
</dbReference>
<dbReference type="Proteomes" id="UP000216352">
    <property type="component" value="Unassembled WGS sequence"/>
</dbReference>
<comment type="caution">
    <text evidence="1">The sequence shown here is derived from an EMBL/GenBank/DDBJ whole genome shotgun (WGS) entry which is preliminary data.</text>
</comment>